<gene>
    <name evidence="14" type="ORF">CURHAP_LOCUS16372</name>
    <name evidence="15" type="ORF">ORAREDHAP_LOCUS15956</name>
</gene>
<evidence type="ECO:0000256" key="8">
    <source>
        <dbReference type="ARBA" id="ARBA00058361"/>
    </source>
</evidence>
<keyword evidence="4 9" id="KW-0371">Homeobox</keyword>
<dbReference type="PROSITE" id="PS50071">
    <property type="entry name" value="HOMEOBOX_2"/>
    <property type="match status" value="1"/>
</dbReference>
<dbReference type="InterPro" id="IPR040339">
    <property type="entry name" value="At1g16860-like"/>
</dbReference>
<feature type="region of interest" description="Disordered" evidence="11">
    <location>
        <begin position="1"/>
        <end position="20"/>
    </location>
</feature>
<evidence type="ECO:0000256" key="2">
    <source>
        <dbReference type="ARBA" id="ARBA00023015"/>
    </source>
</evidence>
<dbReference type="GO" id="GO:0045893">
    <property type="term" value="P:positive regulation of DNA-templated transcription"/>
    <property type="evidence" value="ECO:0007669"/>
    <property type="project" value="UniProtKB-ARBA"/>
</dbReference>
<evidence type="ECO:0000256" key="6">
    <source>
        <dbReference type="ARBA" id="ARBA00023242"/>
    </source>
</evidence>
<feature type="region of interest" description="Disordered" evidence="11">
    <location>
        <begin position="136"/>
        <end position="162"/>
    </location>
</feature>
<sequence length="550" mass="62079">MMLDQIEYSSPTAEDDHEGFSCMSSLEAAGSVKRKNSKNKKRFSDEQIRSLESLFESESRLEPRKKMQLAKELGLQPRQVAIWFQNKRARWKSKQLERDYSILRANYNNLASKFEALKKEKQALVIQLQKLNDLMRERPEEERQSCGESDNGDAARSESDQVKLNHLSLEKSEQGGRGVLSDDDSSIKAEYFGLEDEPNLVSLVESADGSLTSTEDWGRLNSEGFFDESISSDYQCVQTALRFNARALGYTPSFLITLRAAVAATALIDHQSSAFKPIPSLVLYILVPIFFLGLSVSIFILIVVRNALFFISFLVLSALVFAFVVWNKRHWAKKAAFFLFLNSLPESDLRLAQHGQLVKITGIASCESLSLESSYEKATGCIYASTLLYEYRGLTLQPVNVNRSCFQWHLAYCERFSTDFYLTDQKSGLRTTVKAGSGCKVIPLVVESKLVNTKSCRLLSPHLRKWLIERNLSTESRLLRLEEGYVQEGSSVTVFGMLHRNNEMTTIVQPPEVISTGCLWRKLLLPVDIDGLILRVSQLAQQSANPNSIQ</sequence>
<evidence type="ECO:0000256" key="11">
    <source>
        <dbReference type="SAM" id="MobiDB-lite"/>
    </source>
</evidence>
<dbReference type="Proteomes" id="UP000507222">
    <property type="component" value="Unassembled WGS sequence"/>
</dbReference>
<dbReference type="EMBL" id="CAEKDK010000002">
    <property type="protein sequence ID" value="CAB4270307.1"/>
    <property type="molecule type" value="Genomic_DNA"/>
</dbReference>
<dbReference type="AlphaFoldDB" id="A0A6J5WFY2"/>
<feature type="compositionally biased region" description="Basic and acidic residues" evidence="11">
    <location>
        <begin position="153"/>
        <end position="162"/>
    </location>
</feature>
<dbReference type="PANTHER" id="PTHR33709">
    <property type="entry name" value="OSJNBA0035M09.9 PROTEIN"/>
    <property type="match status" value="1"/>
</dbReference>
<feature type="transmembrane region" description="Helical" evidence="12">
    <location>
        <begin position="281"/>
        <end position="302"/>
    </location>
</feature>
<evidence type="ECO:0000256" key="4">
    <source>
        <dbReference type="ARBA" id="ARBA00023155"/>
    </source>
</evidence>
<dbReference type="PROSITE" id="PS00027">
    <property type="entry name" value="HOMEOBOX_1"/>
    <property type="match status" value="1"/>
</dbReference>
<proteinExistence type="inferred from homology"/>
<comment type="subcellular location">
    <subcellularLocation>
        <location evidence="1 9 10">Nucleus</location>
    </subcellularLocation>
</comment>
<dbReference type="CDD" id="cd00086">
    <property type="entry name" value="homeodomain"/>
    <property type="match status" value="1"/>
</dbReference>
<evidence type="ECO:0000313" key="15">
    <source>
        <dbReference type="EMBL" id="CAB4300706.1"/>
    </source>
</evidence>
<keyword evidence="6 9" id="KW-0539">Nucleus</keyword>
<dbReference type="SUPFAM" id="SSF46689">
    <property type="entry name" value="Homeodomain-like"/>
    <property type="match status" value="1"/>
</dbReference>
<dbReference type="InterPro" id="IPR009057">
    <property type="entry name" value="Homeodomain-like_sf"/>
</dbReference>
<dbReference type="OrthoDB" id="1875545at2759"/>
<dbReference type="FunFam" id="1.10.10.60:FF:000293">
    <property type="entry name" value="Homeobox-leucine zipper protein ATHB-7"/>
    <property type="match status" value="1"/>
</dbReference>
<dbReference type="GO" id="GO:0009414">
    <property type="term" value="P:response to water deprivation"/>
    <property type="evidence" value="ECO:0007669"/>
    <property type="project" value="UniProtKB-ARBA"/>
</dbReference>
<dbReference type="GO" id="GO:0005634">
    <property type="term" value="C:nucleus"/>
    <property type="evidence" value="ECO:0007669"/>
    <property type="project" value="UniProtKB-SubCell"/>
</dbReference>
<feature type="transmembrane region" description="Helical" evidence="12">
    <location>
        <begin position="247"/>
        <end position="269"/>
    </location>
</feature>
<comment type="similarity">
    <text evidence="7">Belongs to the HD-ZIP homeobox family. Class I subfamily.</text>
</comment>
<evidence type="ECO:0000256" key="12">
    <source>
        <dbReference type="SAM" id="Phobius"/>
    </source>
</evidence>
<dbReference type="InterPro" id="IPR000047">
    <property type="entry name" value="HTH_motif"/>
</dbReference>
<dbReference type="InterPro" id="IPR017970">
    <property type="entry name" value="Homeobox_CS"/>
</dbReference>
<evidence type="ECO:0000313" key="16">
    <source>
        <dbReference type="Proteomes" id="UP000507222"/>
    </source>
</evidence>
<keyword evidence="12" id="KW-0472">Membrane</keyword>
<dbReference type="PANTHER" id="PTHR33709:SF20">
    <property type="entry name" value="OS04G0541900 PROTEIN"/>
    <property type="match status" value="1"/>
</dbReference>
<dbReference type="SMART" id="SM00389">
    <property type="entry name" value="HOX"/>
    <property type="match status" value="1"/>
</dbReference>
<feature type="transmembrane region" description="Helical" evidence="12">
    <location>
        <begin position="308"/>
        <end position="326"/>
    </location>
</feature>
<dbReference type="InterPro" id="IPR001356">
    <property type="entry name" value="HD"/>
</dbReference>
<keyword evidence="17" id="KW-1185">Reference proteome</keyword>
<evidence type="ECO:0000256" key="3">
    <source>
        <dbReference type="ARBA" id="ARBA00023125"/>
    </source>
</evidence>
<feature type="domain" description="Homeobox" evidence="13">
    <location>
        <begin position="34"/>
        <end position="94"/>
    </location>
</feature>
<evidence type="ECO:0000313" key="14">
    <source>
        <dbReference type="EMBL" id="CAB4270307.1"/>
    </source>
</evidence>
<keyword evidence="12" id="KW-1133">Transmembrane helix</keyword>
<evidence type="ECO:0000259" key="13">
    <source>
        <dbReference type="PROSITE" id="PS50071"/>
    </source>
</evidence>
<dbReference type="Gene3D" id="1.10.10.60">
    <property type="entry name" value="Homeodomain-like"/>
    <property type="match status" value="1"/>
</dbReference>
<organism evidence="15 17">
    <name type="scientific">Prunus armeniaca</name>
    <name type="common">Apricot</name>
    <name type="synonym">Armeniaca vulgaris</name>
    <dbReference type="NCBI Taxonomy" id="36596"/>
    <lineage>
        <taxon>Eukaryota</taxon>
        <taxon>Viridiplantae</taxon>
        <taxon>Streptophyta</taxon>
        <taxon>Embryophyta</taxon>
        <taxon>Tracheophyta</taxon>
        <taxon>Spermatophyta</taxon>
        <taxon>Magnoliopsida</taxon>
        <taxon>eudicotyledons</taxon>
        <taxon>Gunneridae</taxon>
        <taxon>Pentapetalae</taxon>
        <taxon>rosids</taxon>
        <taxon>fabids</taxon>
        <taxon>Rosales</taxon>
        <taxon>Rosaceae</taxon>
        <taxon>Amygdaloideae</taxon>
        <taxon>Amygdaleae</taxon>
        <taxon>Prunus</taxon>
    </lineage>
</organism>
<dbReference type="Pfam" id="PF00046">
    <property type="entry name" value="Homeodomain"/>
    <property type="match status" value="1"/>
</dbReference>
<protein>
    <recommendedName>
        <fullName evidence="13">Homeobox domain-containing protein</fullName>
    </recommendedName>
</protein>
<dbReference type="GO" id="GO:0000981">
    <property type="term" value="F:DNA-binding transcription factor activity, RNA polymerase II-specific"/>
    <property type="evidence" value="ECO:0007669"/>
    <property type="project" value="InterPro"/>
</dbReference>
<keyword evidence="2" id="KW-0805">Transcription regulation</keyword>
<accession>A0A6J5WFY2</accession>
<dbReference type="PRINTS" id="PR00031">
    <property type="entry name" value="HTHREPRESSR"/>
</dbReference>
<dbReference type="EMBL" id="CAEKKB010000002">
    <property type="protein sequence ID" value="CAB4300706.1"/>
    <property type="molecule type" value="Genomic_DNA"/>
</dbReference>
<dbReference type="GO" id="GO:0009737">
    <property type="term" value="P:response to abscisic acid"/>
    <property type="evidence" value="ECO:0007669"/>
    <property type="project" value="UniProtKB-ARBA"/>
</dbReference>
<name>A0A6J5WFY2_PRUAR</name>
<feature type="DNA-binding region" description="Homeobox" evidence="9">
    <location>
        <begin position="36"/>
        <end position="95"/>
    </location>
</feature>
<comment type="function">
    <text evidence="8">Probable transcription activator that may act as growth regulators in response to water deficit.</text>
</comment>
<evidence type="ECO:0000256" key="10">
    <source>
        <dbReference type="RuleBase" id="RU000682"/>
    </source>
</evidence>
<dbReference type="Proteomes" id="UP000507245">
    <property type="component" value="Unassembled WGS sequence"/>
</dbReference>
<reference evidence="15 16" key="2">
    <citation type="submission" date="2020-05" db="EMBL/GenBank/DDBJ databases">
        <authorList>
            <person name="Campoy J."/>
            <person name="Schneeberger K."/>
            <person name="Spophaly S."/>
        </authorList>
    </citation>
    <scope>NUCLEOTIDE SEQUENCE [LARGE SCALE GENOMIC DNA]</scope>
    <source>
        <strain evidence="15">PruArmRojPasFocal</strain>
    </source>
</reference>
<keyword evidence="5" id="KW-0804">Transcription</keyword>
<dbReference type="Pfam" id="PF02183">
    <property type="entry name" value="HALZ"/>
    <property type="match status" value="1"/>
</dbReference>
<evidence type="ECO:0000256" key="5">
    <source>
        <dbReference type="ARBA" id="ARBA00023163"/>
    </source>
</evidence>
<keyword evidence="3 9" id="KW-0238">DNA-binding</keyword>
<feature type="compositionally biased region" description="Basic and acidic residues" evidence="11">
    <location>
        <begin position="136"/>
        <end position="145"/>
    </location>
</feature>
<evidence type="ECO:0000256" key="1">
    <source>
        <dbReference type="ARBA" id="ARBA00004123"/>
    </source>
</evidence>
<evidence type="ECO:0000256" key="7">
    <source>
        <dbReference type="ARBA" id="ARBA00025748"/>
    </source>
</evidence>
<keyword evidence="12" id="KW-0812">Transmembrane</keyword>
<dbReference type="InterPro" id="IPR003106">
    <property type="entry name" value="Leu_zip_homeo"/>
</dbReference>
<evidence type="ECO:0000313" key="17">
    <source>
        <dbReference type="Proteomes" id="UP000507245"/>
    </source>
</evidence>
<reference evidence="17" key="1">
    <citation type="journal article" date="2020" name="Genome Biol.">
        <title>Gamete binning: chromosome-level and haplotype-resolved genome assembly enabled by high-throughput single-cell sequencing of gamete genomes.</title>
        <authorList>
            <person name="Campoy J.A."/>
            <person name="Sun H."/>
            <person name="Goel M."/>
            <person name="Jiao W.-B."/>
            <person name="Folz-Donahue K."/>
            <person name="Wang N."/>
            <person name="Rubio M."/>
            <person name="Liu C."/>
            <person name="Kukat C."/>
            <person name="Ruiz D."/>
            <person name="Huettel B."/>
            <person name="Schneeberger K."/>
        </authorList>
    </citation>
    <scope>NUCLEOTIDE SEQUENCE [LARGE SCALE GENOMIC DNA]</scope>
    <source>
        <strain evidence="17">cv. Rojo Pasion</strain>
    </source>
</reference>
<evidence type="ECO:0000256" key="9">
    <source>
        <dbReference type="PROSITE-ProRule" id="PRU00108"/>
    </source>
</evidence>
<dbReference type="GO" id="GO:0000976">
    <property type="term" value="F:transcription cis-regulatory region binding"/>
    <property type="evidence" value="ECO:0007669"/>
    <property type="project" value="UniProtKB-ARBA"/>
</dbReference>